<organism evidence="2 3">
    <name type="scientific">Bradyrhizobium elkanii</name>
    <dbReference type="NCBI Taxonomy" id="29448"/>
    <lineage>
        <taxon>Bacteria</taxon>
        <taxon>Pseudomonadati</taxon>
        <taxon>Pseudomonadota</taxon>
        <taxon>Alphaproteobacteria</taxon>
        <taxon>Hyphomicrobiales</taxon>
        <taxon>Nitrobacteraceae</taxon>
        <taxon>Bradyrhizobium</taxon>
    </lineage>
</organism>
<dbReference type="GO" id="GO:0016887">
    <property type="term" value="F:ATP hydrolysis activity"/>
    <property type="evidence" value="ECO:0007669"/>
    <property type="project" value="InterPro"/>
</dbReference>
<protein>
    <submittedName>
        <fullName evidence="2">ABC-type sugar transport system ATPase subunit</fullName>
    </submittedName>
</protein>
<comment type="caution">
    <text evidence="2">The sequence shown here is derived from an EMBL/GenBank/DDBJ whole genome shotgun (WGS) entry which is preliminary data.</text>
</comment>
<dbReference type="AlphaFoldDB" id="A0A8I1YGN1"/>
<dbReference type="Pfam" id="PF00005">
    <property type="entry name" value="ABC_tran"/>
    <property type="match status" value="1"/>
</dbReference>
<dbReference type="GO" id="GO:0005524">
    <property type="term" value="F:ATP binding"/>
    <property type="evidence" value="ECO:0007669"/>
    <property type="project" value="InterPro"/>
</dbReference>
<evidence type="ECO:0000313" key="3">
    <source>
        <dbReference type="Proteomes" id="UP000673383"/>
    </source>
</evidence>
<evidence type="ECO:0000259" key="1">
    <source>
        <dbReference type="Pfam" id="PF00005"/>
    </source>
</evidence>
<dbReference type="InterPro" id="IPR047641">
    <property type="entry name" value="ABC_transpr_MalK/UgpC-like"/>
</dbReference>
<dbReference type="PANTHER" id="PTHR43875">
    <property type="entry name" value="MALTODEXTRIN IMPORT ATP-BINDING PROTEIN MSMX"/>
    <property type="match status" value="1"/>
</dbReference>
<dbReference type="EMBL" id="JAFICZ010000001">
    <property type="protein sequence ID" value="MBP1299818.1"/>
    <property type="molecule type" value="Genomic_DNA"/>
</dbReference>
<dbReference type="InterPro" id="IPR003439">
    <property type="entry name" value="ABC_transporter-like_ATP-bd"/>
</dbReference>
<dbReference type="Gene3D" id="3.40.50.300">
    <property type="entry name" value="P-loop containing nucleotide triphosphate hydrolases"/>
    <property type="match status" value="1"/>
</dbReference>
<sequence>MASVSIDCIDKNYGSTPDLRGVSWSIADGELLALLGPLACGQRTVLRILAGLKVQDKGSVSIGKRAVDGLRPKRRDVAMVHQS</sequence>
<evidence type="ECO:0000313" key="2">
    <source>
        <dbReference type="EMBL" id="MBP1299818.1"/>
    </source>
</evidence>
<keyword evidence="2" id="KW-0762">Sugar transport</keyword>
<dbReference type="GO" id="GO:0055052">
    <property type="term" value="C:ATP-binding cassette (ABC) transporter complex, substrate-binding subunit-containing"/>
    <property type="evidence" value="ECO:0007669"/>
    <property type="project" value="TreeGrafter"/>
</dbReference>
<feature type="domain" description="ABC transporter" evidence="1">
    <location>
        <begin position="19"/>
        <end position="82"/>
    </location>
</feature>
<dbReference type="InterPro" id="IPR027417">
    <property type="entry name" value="P-loop_NTPase"/>
</dbReference>
<name>A0A8I1YGN1_BRAEL</name>
<reference evidence="2" key="1">
    <citation type="submission" date="2021-02" db="EMBL/GenBank/DDBJ databases">
        <title>Genomic Encyclopedia of Type Strains, Phase IV (KMG-V): Genome sequencing to study the core and pangenomes of soil and plant-associated prokaryotes.</title>
        <authorList>
            <person name="Whitman W."/>
        </authorList>
    </citation>
    <scope>NUCLEOTIDE SEQUENCE</scope>
    <source>
        <strain evidence="2">USDA 406</strain>
    </source>
</reference>
<dbReference type="Proteomes" id="UP000673383">
    <property type="component" value="Unassembled WGS sequence"/>
</dbReference>
<proteinExistence type="predicted"/>
<keyword evidence="2" id="KW-0813">Transport</keyword>
<dbReference type="SUPFAM" id="SSF52540">
    <property type="entry name" value="P-loop containing nucleoside triphosphate hydrolases"/>
    <property type="match status" value="1"/>
</dbReference>
<dbReference type="PANTHER" id="PTHR43875:SF10">
    <property type="entry name" value="BLL2173 PROTEIN"/>
    <property type="match status" value="1"/>
</dbReference>
<gene>
    <name evidence="2" type="ORF">JOH49_009571</name>
</gene>
<accession>A0A8I1YGN1</accession>